<keyword evidence="2" id="KW-1185">Reference proteome</keyword>
<gene>
    <name evidence="1" type="ORF">FA95DRAFT_1565995</name>
</gene>
<dbReference type="EMBL" id="MU276160">
    <property type="protein sequence ID" value="KAI0040885.1"/>
    <property type="molecule type" value="Genomic_DNA"/>
</dbReference>
<reference evidence="1" key="2">
    <citation type="journal article" date="2022" name="New Phytol.">
        <title>Evolutionary transition to the ectomycorrhizal habit in the genomes of a hyperdiverse lineage of mushroom-forming fungi.</title>
        <authorList>
            <person name="Looney B."/>
            <person name="Miyauchi S."/>
            <person name="Morin E."/>
            <person name="Drula E."/>
            <person name="Courty P.E."/>
            <person name="Kohler A."/>
            <person name="Kuo A."/>
            <person name="LaButti K."/>
            <person name="Pangilinan J."/>
            <person name="Lipzen A."/>
            <person name="Riley R."/>
            <person name="Andreopoulos W."/>
            <person name="He G."/>
            <person name="Johnson J."/>
            <person name="Nolan M."/>
            <person name="Tritt A."/>
            <person name="Barry K.W."/>
            <person name="Grigoriev I.V."/>
            <person name="Nagy L.G."/>
            <person name="Hibbett D."/>
            <person name="Henrissat B."/>
            <person name="Matheny P.B."/>
            <person name="Labbe J."/>
            <person name="Martin F.M."/>
        </authorList>
    </citation>
    <scope>NUCLEOTIDE SEQUENCE</scope>
    <source>
        <strain evidence="1">FP105234-sp</strain>
    </source>
</reference>
<name>A0ACB8R9S4_9AGAM</name>
<dbReference type="Proteomes" id="UP000814033">
    <property type="component" value="Unassembled WGS sequence"/>
</dbReference>
<protein>
    <submittedName>
        <fullName evidence="1">Uncharacterized protein</fullName>
    </submittedName>
</protein>
<comment type="caution">
    <text evidence="1">The sequence shown here is derived from an EMBL/GenBank/DDBJ whole genome shotgun (WGS) entry which is preliminary data.</text>
</comment>
<reference evidence="1" key="1">
    <citation type="submission" date="2021-02" db="EMBL/GenBank/DDBJ databases">
        <authorList>
            <consortium name="DOE Joint Genome Institute"/>
            <person name="Ahrendt S."/>
            <person name="Looney B.P."/>
            <person name="Miyauchi S."/>
            <person name="Morin E."/>
            <person name="Drula E."/>
            <person name="Courty P.E."/>
            <person name="Chicoki N."/>
            <person name="Fauchery L."/>
            <person name="Kohler A."/>
            <person name="Kuo A."/>
            <person name="Labutti K."/>
            <person name="Pangilinan J."/>
            <person name="Lipzen A."/>
            <person name="Riley R."/>
            <person name="Andreopoulos W."/>
            <person name="He G."/>
            <person name="Johnson J."/>
            <person name="Barry K.W."/>
            <person name="Grigoriev I.V."/>
            <person name="Nagy L."/>
            <person name="Hibbett D."/>
            <person name="Henrissat B."/>
            <person name="Matheny P.B."/>
            <person name="Labbe J."/>
            <person name="Martin F."/>
        </authorList>
    </citation>
    <scope>NUCLEOTIDE SEQUENCE</scope>
    <source>
        <strain evidence="1">FP105234-sp</strain>
    </source>
</reference>
<sequence>MRPPVLLYGYALHYTDLINFANQRNLPNIHAPGKPFTQITCCSPILNYLNRVTRAVLHLGIPISERPGTRVVMLYSNYSMEREEYEEQDEREIIEILKGELGFRKDPVWYWDFINW</sequence>
<organism evidence="1 2">
    <name type="scientific">Auriscalpium vulgare</name>
    <dbReference type="NCBI Taxonomy" id="40419"/>
    <lineage>
        <taxon>Eukaryota</taxon>
        <taxon>Fungi</taxon>
        <taxon>Dikarya</taxon>
        <taxon>Basidiomycota</taxon>
        <taxon>Agaricomycotina</taxon>
        <taxon>Agaricomycetes</taxon>
        <taxon>Russulales</taxon>
        <taxon>Auriscalpiaceae</taxon>
        <taxon>Auriscalpium</taxon>
    </lineage>
</organism>
<evidence type="ECO:0000313" key="2">
    <source>
        <dbReference type="Proteomes" id="UP000814033"/>
    </source>
</evidence>
<accession>A0ACB8R9S4</accession>
<evidence type="ECO:0000313" key="1">
    <source>
        <dbReference type="EMBL" id="KAI0040885.1"/>
    </source>
</evidence>
<proteinExistence type="predicted"/>